<dbReference type="STRING" id="1280953.HOC_10554"/>
<evidence type="ECO:0000313" key="3">
    <source>
        <dbReference type="Proteomes" id="UP000024942"/>
    </source>
</evidence>
<comment type="caution">
    <text evidence="2">The sequence shown here is derived from an EMBL/GenBank/DDBJ whole genome shotgun (WGS) entry which is preliminary data.</text>
</comment>
<dbReference type="PROSITE" id="PS51819">
    <property type="entry name" value="VOC"/>
    <property type="match status" value="1"/>
</dbReference>
<sequence>MPTATLEHVNITVSDIDRTTRMLERIFGWHLRWKGASINNGQTAHVGTDTAYIALYSPGETDAPNQITYNTQGGLNHVGVIVDDLAAAERRILDAGFVTHSHQTYNPGSRFYFHDYDNVEYEVLSYA</sequence>
<dbReference type="Pfam" id="PF13669">
    <property type="entry name" value="Glyoxalase_4"/>
    <property type="match status" value="1"/>
</dbReference>
<dbReference type="InterPro" id="IPR029068">
    <property type="entry name" value="Glyas_Bleomycin-R_OHBP_Dase"/>
</dbReference>
<evidence type="ECO:0000313" key="2">
    <source>
        <dbReference type="EMBL" id="KDA02429.1"/>
    </source>
</evidence>
<dbReference type="InterPro" id="IPR037523">
    <property type="entry name" value="VOC_core"/>
</dbReference>
<organism evidence="2 3">
    <name type="scientific">Hyphomonas oceanitis SCH89</name>
    <dbReference type="NCBI Taxonomy" id="1280953"/>
    <lineage>
        <taxon>Bacteria</taxon>
        <taxon>Pseudomonadati</taxon>
        <taxon>Pseudomonadota</taxon>
        <taxon>Alphaproteobacteria</taxon>
        <taxon>Hyphomonadales</taxon>
        <taxon>Hyphomonadaceae</taxon>
        <taxon>Hyphomonas</taxon>
    </lineage>
</organism>
<proteinExistence type="predicted"/>
<accession>A0A059G6V2</accession>
<dbReference type="RefSeq" id="WP_035538296.1">
    <property type="nucleotide sequence ID" value="NZ_ARYL01000014.1"/>
</dbReference>
<dbReference type="EMBL" id="ARYL01000014">
    <property type="protein sequence ID" value="KDA02429.1"/>
    <property type="molecule type" value="Genomic_DNA"/>
</dbReference>
<feature type="domain" description="VOC" evidence="1">
    <location>
        <begin position="5"/>
        <end position="126"/>
    </location>
</feature>
<evidence type="ECO:0000259" key="1">
    <source>
        <dbReference type="PROSITE" id="PS51819"/>
    </source>
</evidence>
<dbReference type="AlphaFoldDB" id="A0A059G6V2"/>
<dbReference type="CDD" id="cd06587">
    <property type="entry name" value="VOC"/>
    <property type="match status" value="1"/>
</dbReference>
<keyword evidence="3" id="KW-1185">Reference proteome</keyword>
<dbReference type="OrthoDB" id="7355345at2"/>
<gene>
    <name evidence="2" type="ORF">HOC_10554</name>
</gene>
<dbReference type="eggNOG" id="COG0346">
    <property type="taxonomic scope" value="Bacteria"/>
</dbReference>
<dbReference type="PATRIC" id="fig|1280953.3.peg.2130"/>
<dbReference type="SUPFAM" id="SSF54593">
    <property type="entry name" value="Glyoxalase/Bleomycin resistance protein/Dihydroxybiphenyl dioxygenase"/>
    <property type="match status" value="1"/>
</dbReference>
<reference evidence="2 3" key="1">
    <citation type="journal article" date="2014" name="Antonie Van Leeuwenhoek">
        <title>Hyphomonas beringensis sp. nov. and Hyphomonas chukchiensis sp. nov., isolated from surface seawater of the Bering Sea and Chukchi Sea.</title>
        <authorList>
            <person name="Li C."/>
            <person name="Lai Q."/>
            <person name="Li G."/>
            <person name="Dong C."/>
            <person name="Wang J."/>
            <person name="Liao Y."/>
            <person name="Shao Z."/>
        </authorList>
    </citation>
    <scope>NUCLEOTIDE SEQUENCE [LARGE SCALE GENOMIC DNA]</scope>
    <source>
        <strain evidence="2 3">SCH89</strain>
    </source>
</reference>
<dbReference type="Proteomes" id="UP000024942">
    <property type="component" value="Unassembled WGS sequence"/>
</dbReference>
<name>A0A059G6V2_9PROT</name>
<protein>
    <submittedName>
        <fullName evidence="2">Glyoxalase family protein</fullName>
    </submittedName>
</protein>
<dbReference type="Gene3D" id="3.10.180.10">
    <property type="entry name" value="2,3-Dihydroxybiphenyl 1,2-Dioxygenase, domain 1"/>
    <property type="match status" value="1"/>
</dbReference>